<dbReference type="Gene3D" id="3.30.530.20">
    <property type="match status" value="1"/>
</dbReference>
<dbReference type="CDD" id="cd07812">
    <property type="entry name" value="SRPBCC"/>
    <property type="match status" value="1"/>
</dbReference>
<dbReference type="EMBL" id="JAGETZ010000001">
    <property type="protein sequence ID" value="MBO2007596.1"/>
    <property type="molecule type" value="Genomic_DNA"/>
</dbReference>
<organism evidence="1 2">
    <name type="scientific">Hymenobacter negativus</name>
    <dbReference type="NCBI Taxonomy" id="2795026"/>
    <lineage>
        <taxon>Bacteria</taxon>
        <taxon>Pseudomonadati</taxon>
        <taxon>Bacteroidota</taxon>
        <taxon>Cytophagia</taxon>
        <taxon>Cytophagales</taxon>
        <taxon>Hymenobacteraceae</taxon>
        <taxon>Hymenobacter</taxon>
    </lineage>
</organism>
<dbReference type="InterPro" id="IPR019587">
    <property type="entry name" value="Polyketide_cyclase/dehydratase"/>
</dbReference>
<dbReference type="Proteomes" id="UP000664369">
    <property type="component" value="Unassembled WGS sequence"/>
</dbReference>
<reference evidence="1 2" key="1">
    <citation type="submission" date="2021-03" db="EMBL/GenBank/DDBJ databases">
        <authorList>
            <person name="Kim M.K."/>
        </authorList>
    </citation>
    <scope>NUCLEOTIDE SEQUENCE [LARGE SCALE GENOMIC DNA]</scope>
    <source>
        <strain evidence="1 2">BT442</strain>
    </source>
</reference>
<accession>A0ABS3Q8Z1</accession>
<name>A0ABS3Q8Z1_9BACT</name>
<dbReference type="InterPro" id="IPR023393">
    <property type="entry name" value="START-like_dom_sf"/>
</dbReference>
<evidence type="ECO:0000313" key="2">
    <source>
        <dbReference type="Proteomes" id="UP000664369"/>
    </source>
</evidence>
<gene>
    <name evidence="1" type="ORF">J4E00_00940</name>
</gene>
<dbReference type="Pfam" id="PF10604">
    <property type="entry name" value="Polyketide_cyc2"/>
    <property type="match status" value="1"/>
</dbReference>
<keyword evidence="2" id="KW-1185">Reference proteome</keyword>
<evidence type="ECO:0000313" key="1">
    <source>
        <dbReference type="EMBL" id="MBO2007596.1"/>
    </source>
</evidence>
<comment type="caution">
    <text evidence="1">The sequence shown here is derived from an EMBL/GenBank/DDBJ whole genome shotgun (WGS) entry which is preliminary data.</text>
</comment>
<protein>
    <submittedName>
        <fullName evidence="1">SRPBCC family protein</fullName>
    </submittedName>
</protein>
<proteinExistence type="predicted"/>
<dbReference type="SUPFAM" id="SSF55961">
    <property type="entry name" value="Bet v1-like"/>
    <property type="match status" value="1"/>
</dbReference>
<sequence length="134" mass="15259">MADTLTKTVNIRTSPERVWEYLNDLSKWPEWAIHNVFSASPGPDGYWHMKGPRGTQHVKMMSHKALGILDQEFNDPVEGNWLVPCRVVAGNEGAHFMMSFTKPAEMPEEPFYQAVALIEQEMAKLKEILEDAQS</sequence>
<dbReference type="RefSeq" id="WP_208173134.1">
    <property type="nucleotide sequence ID" value="NZ_JAGETZ010000001.1"/>
</dbReference>